<gene>
    <name evidence="1" type="ORF">FHS44_007910</name>
</gene>
<comment type="caution">
    <text evidence="1">The sequence shown here is derived from an EMBL/GenBank/DDBJ whole genome shotgun (WGS) entry which is preliminary data.</text>
</comment>
<keyword evidence="2" id="KW-1185">Reference proteome</keyword>
<proteinExistence type="predicted"/>
<dbReference type="AlphaFoldDB" id="A0A7W7VSH2"/>
<dbReference type="Proteomes" id="UP000552644">
    <property type="component" value="Unassembled WGS sequence"/>
</dbReference>
<organism evidence="1 2">
    <name type="scientific">Streptosporangium saharense</name>
    <dbReference type="NCBI Taxonomy" id="1706840"/>
    <lineage>
        <taxon>Bacteria</taxon>
        <taxon>Bacillati</taxon>
        <taxon>Actinomycetota</taxon>
        <taxon>Actinomycetes</taxon>
        <taxon>Streptosporangiales</taxon>
        <taxon>Streptosporangiaceae</taxon>
        <taxon>Streptosporangium</taxon>
    </lineage>
</organism>
<dbReference type="RefSeq" id="WP_184725358.1">
    <property type="nucleotide sequence ID" value="NZ_JACHJP010000016.1"/>
</dbReference>
<sequence length="64" mass="6721">MTHGHVTAHGEPHDGERAVTVTAGRPFDDDPASTAPLSNLYVRSGPYGLARPFPVCGPYGSRAC</sequence>
<dbReference type="EMBL" id="JACHJP010000016">
    <property type="protein sequence ID" value="MBB4920758.1"/>
    <property type="molecule type" value="Genomic_DNA"/>
</dbReference>
<evidence type="ECO:0000313" key="1">
    <source>
        <dbReference type="EMBL" id="MBB4920758.1"/>
    </source>
</evidence>
<accession>A0A7W7VSH2</accession>
<name>A0A7W7VSH2_9ACTN</name>
<protein>
    <submittedName>
        <fullName evidence="1">Uncharacterized protein</fullName>
    </submittedName>
</protein>
<evidence type="ECO:0000313" key="2">
    <source>
        <dbReference type="Proteomes" id="UP000552644"/>
    </source>
</evidence>
<reference evidence="1 2" key="1">
    <citation type="submission" date="2020-08" db="EMBL/GenBank/DDBJ databases">
        <title>Genomic Encyclopedia of Type Strains, Phase III (KMG-III): the genomes of soil and plant-associated and newly described type strains.</title>
        <authorList>
            <person name="Whitman W."/>
        </authorList>
    </citation>
    <scope>NUCLEOTIDE SEQUENCE [LARGE SCALE GENOMIC DNA]</scope>
    <source>
        <strain evidence="1 2">CECT 8840</strain>
    </source>
</reference>